<gene>
    <name evidence="1" type="ORF">SDC9_151816</name>
</gene>
<evidence type="ECO:0000313" key="1">
    <source>
        <dbReference type="EMBL" id="MPN04575.1"/>
    </source>
</evidence>
<dbReference type="AlphaFoldDB" id="A0A645ERA3"/>
<dbReference type="EMBL" id="VSSQ01050488">
    <property type="protein sequence ID" value="MPN04575.1"/>
    <property type="molecule type" value="Genomic_DNA"/>
</dbReference>
<proteinExistence type="predicted"/>
<reference evidence="1" key="1">
    <citation type="submission" date="2019-08" db="EMBL/GenBank/DDBJ databases">
        <authorList>
            <person name="Kucharzyk K."/>
            <person name="Murdoch R.W."/>
            <person name="Higgins S."/>
            <person name="Loffler F."/>
        </authorList>
    </citation>
    <scope>NUCLEOTIDE SEQUENCE</scope>
</reference>
<evidence type="ECO:0008006" key="2">
    <source>
        <dbReference type="Google" id="ProtNLM"/>
    </source>
</evidence>
<sequence length="49" mass="5609">MGEIPKRIGYLIGYKVVSHLSKSHSLDELILWNSERIIEEVKEAVSNIL</sequence>
<comment type="caution">
    <text evidence="1">The sequence shown here is derived from an EMBL/GenBank/DDBJ whole genome shotgun (WGS) entry which is preliminary data.</text>
</comment>
<accession>A0A645ERA3</accession>
<protein>
    <recommendedName>
        <fullName evidence="2">DUF86 domain-containing protein</fullName>
    </recommendedName>
</protein>
<organism evidence="1">
    <name type="scientific">bioreactor metagenome</name>
    <dbReference type="NCBI Taxonomy" id="1076179"/>
    <lineage>
        <taxon>unclassified sequences</taxon>
        <taxon>metagenomes</taxon>
        <taxon>ecological metagenomes</taxon>
    </lineage>
</organism>
<name>A0A645ERA3_9ZZZZ</name>